<comment type="caution">
    <text evidence="1">The sequence shown here is derived from an EMBL/GenBank/DDBJ whole genome shotgun (WGS) entry which is preliminary data.</text>
</comment>
<protein>
    <submittedName>
        <fullName evidence="1">Uncharacterized protein</fullName>
    </submittedName>
</protein>
<dbReference type="EMBL" id="VCAZ01000210">
    <property type="protein sequence ID" value="TTH69380.1"/>
    <property type="molecule type" value="Genomic_DNA"/>
</dbReference>
<gene>
    <name evidence="1" type="ORF">Baya_15395</name>
</gene>
<keyword evidence="2" id="KW-1185">Reference proteome</keyword>
<accession>A0A556VBD9</accession>
<organism evidence="1 2">
    <name type="scientific">Bagarius yarrelli</name>
    <name type="common">Goonch</name>
    <name type="synonym">Bagrus yarrelli</name>
    <dbReference type="NCBI Taxonomy" id="175774"/>
    <lineage>
        <taxon>Eukaryota</taxon>
        <taxon>Metazoa</taxon>
        <taxon>Chordata</taxon>
        <taxon>Craniata</taxon>
        <taxon>Vertebrata</taxon>
        <taxon>Euteleostomi</taxon>
        <taxon>Actinopterygii</taxon>
        <taxon>Neopterygii</taxon>
        <taxon>Teleostei</taxon>
        <taxon>Ostariophysi</taxon>
        <taxon>Siluriformes</taxon>
        <taxon>Sisoridae</taxon>
        <taxon>Sisorinae</taxon>
        <taxon>Bagarius</taxon>
    </lineage>
</organism>
<evidence type="ECO:0000313" key="1">
    <source>
        <dbReference type="EMBL" id="TTH69380.1"/>
    </source>
</evidence>
<name>A0A556VBD9_BAGYA</name>
<sequence length="103" mass="10843">MEKRNPTLLQLSICLCRSAVFLLIEKLVNGMRKAGAALAVSLDLSLNSAAISHLPAPYVIHSTLAQGGVRVPSPQSPAPGQGEREVCVINGKGTEPEQEQDPG</sequence>
<proteinExistence type="predicted"/>
<evidence type="ECO:0000313" key="2">
    <source>
        <dbReference type="Proteomes" id="UP000319801"/>
    </source>
</evidence>
<dbReference type="Proteomes" id="UP000319801">
    <property type="component" value="Unassembled WGS sequence"/>
</dbReference>
<reference evidence="1 2" key="1">
    <citation type="journal article" date="2019" name="Genome Biol. Evol.">
        <title>Whole-Genome Sequencing of the Giant Devil Catfish, Bagarius yarrelli.</title>
        <authorList>
            <person name="Jiang W."/>
            <person name="Lv Y."/>
            <person name="Cheng L."/>
            <person name="Yang K."/>
            <person name="Chao B."/>
            <person name="Wang X."/>
            <person name="Li Y."/>
            <person name="Pan X."/>
            <person name="You X."/>
            <person name="Zhang Y."/>
            <person name="Yang J."/>
            <person name="Li J."/>
            <person name="Zhang X."/>
            <person name="Liu S."/>
            <person name="Sun C."/>
            <person name="Yang J."/>
            <person name="Shi Q."/>
        </authorList>
    </citation>
    <scope>NUCLEOTIDE SEQUENCE [LARGE SCALE GENOMIC DNA]</scope>
    <source>
        <strain evidence="1">JWS20170419001</strain>
        <tissue evidence="1">Muscle</tissue>
    </source>
</reference>
<dbReference type="AlphaFoldDB" id="A0A556VBD9"/>